<name>A0A6G7GPF9_KUEST</name>
<evidence type="ECO:0000313" key="2">
    <source>
        <dbReference type="Proteomes" id="UP000501926"/>
    </source>
</evidence>
<gene>
    <name evidence="1" type="ORF">KsCSTR_18650</name>
</gene>
<dbReference type="AlphaFoldDB" id="A0A6G7GPF9"/>
<proteinExistence type="predicted"/>
<dbReference type="EMBL" id="CP049055">
    <property type="protein sequence ID" value="QII11244.1"/>
    <property type="molecule type" value="Genomic_DNA"/>
</dbReference>
<dbReference type="RefSeq" id="WP_164994810.1">
    <property type="nucleotide sequence ID" value="NZ_CP049055.1"/>
</dbReference>
<dbReference type="Proteomes" id="UP000501926">
    <property type="component" value="Chromosome"/>
</dbReference>
<accession>A0A6G7GPF9</accession>
<evidence type="ECO:0000313" key="1">
    <source>
        <dbReference type="EMBL" id="QII11244.1"/>
    </source>
</evidence>
<reference evidence="1 2" key="1">
    <citation type="submission" date="2020-02" db="EMBL/GenBank/DDBJ databases">
        <title>Newly sequenced genome of strain CSTR1 showed variability in Candidatus Kuenenia stuttgartiensis genomes.</title>
        <authorList>
            <person name="Ding C."/>
            <person name="Adrian L."/>
        </authorList>
    </citation>
    <scope>NUCLEOTIDE SEQUENCE [LARGE SCALE GENOMIC DNA]</scope>
    <source>
        <strain evidence="1 2">CSTR1</strain>
    </source>
</reference>
<organism evidence="1 2">
    <name type="scientific">Kuenenia stuttgartiensis</name>
    <dbReference type="NCBI Taxonomy" id="174633"/>
    <lineage>
        <taxon>Bacteria</taxon>
        <taxon>Pseudomonadati</taxon>
        <taxon>Planctomycetota</taxon>
        <taxon>Candidatus Brocadiia</taxon>
        <taxon>Candidatus Brocadiales</taxon>
        <taxon>Candidatus Brocadiaceae</taxon>
        <taxon>Candidatus Kuenenia</taxon>
    </lineage>
</organism>
<sequence length="244" mass="25873">MNIFHRREINNNSPLRRGLRGGFKGMLFLVLAFLTLAGFRTLPGFAAIQTDLGIQHDPTGGSGLVDPDNDGIVEIVNGGTGTNTAFGAITNLKGVYVVDTSGFSPTTLTGTTTITTLWSATIPGGALGANGSLRIYELWSFSNGTTTFRNMYTYFGGAEVAKVGMSSDSDQAMSLLRIVRNRGSETSQVVYNKYSWSSIGNAGSLPTTTAVDTRQDQVLSVAGELGDVSLSLTLEDVMVEIVKP</sequence>
<protein>
    <submittedName>
        <fullName evidence="1">Uncharacterized protein</fullName>
    </submittedName>
</protein>